<organism evidence="1 2">
    <name type="scientific">Geodia barretti</name>
    <name type="common">Barrett's horny sponge</name>
    <dbReference type="NCBI Taxonomy" id="519541"/>
    <lineage>
        <taxon>Eukaryota</taxon>
        <taxon>Metazoa</taxon>
        <taxon>Porifera</taxon>
        <taxon>Demospongiae</taxon>
        <taxon>Heteroscleromorpha</taxon>
        <taxon>Tetractinellida</taxon>
        <taxon>Astrophorina</taxon>
        <taxon>Geodiidae</taxon>
        <taxon>Geodia</taxon>
    </lineage>
</organism>
<dbReference type="AlphaFoldDB" id="A0AA35RPP1"/>
<protein>
    <submittedName>
        <fullName evidence="1">Uncharacterized protein</fullName>
    </submittedName>
</protein>
<evidence type="ECO:0000313" key="1">
    <source>
        <dbReference type="EMBL" id="CAI8015433.1"/>
    </source>
</evidence>
<comment type="caution">
    <text evidence="1">The sequence shown here is derived from an EMBL/GenBank/DDBJ whole genome shotgun (WGS) entry which is preliminary data.</text>
</comment>
<proteinExistence type="predicted"/>
<dbReference type="EMBL" id="CASHTH010001443">
    <property type="protein sequence ID" value="CAI8015433.1"/>
    <property type="molecule type" value="Genomic_DNA"/>
</dbReference>
<keyword evidence="2" id="KW-1185">Reference proteome</keyword>
<evidence type="ECO:0000313" key="2">
    <source>
        <dbReference type="Proteomes" id="UP001174909"/>
    </source>
</evidence>
<name>A0AA35RPP1_GEOBA</name>
<sequence length="52" mass="5768">MLPYFPQKKFPTNISNGCNVAQCLNLNEEPLWSVLTAASPKMMSVTTARPLN</sequence>
<reference evidence="1" key="1">
    <citation type="submission" date="2023-03" db="EMBL/GenBank/DDBJ databases">
        <authorList>
            <person name="Steffen K."/>
            <person name="Cardenas P."/>
        </authorList>
    </citation>
    <scope>NUCLEOTIDE SEQUENCE</scope>
</reference>
<accession>A0AA35RPP1</accession>
<gene>
    <name evidence="1" type="ORF">GBAR_LOCUS9557</name>
</gene>
<dbReference type="Proteomes" id="UP001174909">
    <property type="component" value="Unassembled WGS sequence"/>
</dbReference>